<comment type="subcellular location">
    <subcellularLocation>
        <location evidence="1">Cell inner membrane</location>
        <topology evidence="1">Single-pass membrane protein</topology>
    </subcellularLocation>
</comment>
<gene>
    <name evidence="15" type="ORF">HHS_03440</name>
</gene>
<evidence type="ECO:0000256" key="7">
    <source>
        <dbReference type="ARBA" id="ARBA00022989"/>
    </source>
</evidence>
<evidence type="ECO:0000256" key="1">
    <source>
        <dbReference type="ARBA" id="ARBA00004377"/>
    </source>
</evidence>
<evidence type="ECO:0000256" key="14">
    <source>
        <dbReference type="SAM" id="Phobius"/>
    </source>
</evidence>
<dbReference type="InterPro" id="IPR009386">
    <property type="entry name" value="ZapG-like"/>
</dbReference>
<keyword evidence="6" id="KW-0133">Cell shape</keyword>
<evidence type="ECO:0000256" key="3">
    <source>
        <dbReference type="ARBA" id="ARBA00022519"/>
    </source>
</evidence>
<proteinExistence type="inferred from homology"/>
<dbReference type="PATRIC" id="fig|1235990.3.peg.341"/>
<comment type="similarity">
    <text evidence="10">Belongs to the ZapG family.</text>
</comment>
<evidence type="ECO:0000256" key="2">
    <source>
        <dbReference type="ARBA" id="ARBA00022475"/>
    </source>
</evidence>
<keyword evidence="4" id="KW-0132">Cell division</keyword>
<dbReference type="PANTHER" id="PTHR39579">
    <property type="entry name" value="INNER MEMBRANE PROTEIN YHCB"/>
    <property type="match status" value="1"/>
</dbReference>
<evidence type="ECO:0000256" key="13">
    <source>
        <dbReference type="SAM" id="Coils"/>
    </source>
</evidence>
<dbReference type="Proteomes" id="UP000016900">
    <property type="component" value="Chromosome"/>
</dbReference>
<keyword evidence="16" id="KW-1185">Reference proteome</keyword>
<dbReference type="KEGG" id="hhs:HHS_03440"/>
<keyword evidence="5 14" id="KW-0812">Transmembrane</keyword>
<dbReference type="STRING" id="1235990.BMSBPS_0812"/>
<evidence type="ECO:0000256" key="10">
    <source>
        <dbReference type="ARBA" id="ARBA00035657"/>
    </source>
</evidence>
<evidence type="ECO:0000256" key="12">
    <source>
        <dbReference type="ARBA" id="ARBA00035727"/>
    </source>
</evidence>
<keyword evidence="13" id="KW-0175">Coiled coil</keyword>
<dbReference type="AlphaFoldDB" id="U3U7Q1"/>
<dbReference type="GO" id="GO:0051301">
    <property type="term" value="P:cell division"/>
    <property type="evidence" value="ECO:0007669"/>
    <property type="project" value="UniProtKB-KW"/>
</dbReference>
<dbReference type="Pfam" id="PF06295">
    <property type="entry name" value="ZapG-like"/>
    <property type="match status" value="1"/>
</dbReference>
<dbReference type="GO" id="GO:0005886">
    <property type="term" value="C:plasma membrane"/>
    <property type="evidence" value="ECO:0007669"/>
    <property type="project" value="UniProtKB-SubCell"/>
</dbReference>
<evidence type="ECO:0000256" key="6">
    <source>
        <dbReference type="ARBA" id="ARBA00022960"/>
    </source>
</evidence>
<accession>U3U7Q1</accession>
<sequence length="132" mass="15676">MTWQYSLIGLIIGIIIGVILMRFSNKKLRKLRVIKDELEQSRQELLSYREALVKHFSHSAELADNMIREYRKFYQHMKKSCNELLPNLPEDKKFFAHQLPEMNNNNQTTIQIPRDYSEHSSSLTCSEHTQHN</sequence>
<dbReference type="GO" id="GO:0008360">
    <property type="term" value="P:regulation of cell shape"/>
    <property type="evidence" value="ECO:0007669"/>
    <property type="project" value="UniProtKB-KW"/>
</dbReference>
<protein>
    <recommendedName>
        <fullName evidence="11">Z-ring associated protein G</fullName>
    </recommendedName>
    <alternativeName>
        <fullName evidence="12">Cell division protein ZapG</fullName>
    </alternativeName>
</protein>
<keyword evidence="2" id="KW-1003">Cell membrane</keyword>
<evidence type="ECO:0000313" key="15">
    <source>
        <dbReference type="EMBL" id="BAO00314.1"/>
    </source>
</evidence>
<evidence type="ECO:0000256" key="9">
    <source>
        <dbReference type="ARBA" id="ARBA00023306"/>
    </source>
</evidence>
<evidence type="ECO:0000256" key="11">
    <source>
        <dbReference type="ARBA" id="ARBA00035703"/>
    </source>
</evidence>
<reference evidence="15 16" key="1">
    <citation type="submission" date="2012-10" db="EMBL/GenBank/DDBJ databases">
        <title>Genome sequence of the symbiont of the pentatomidae stink bug Halyomorpha halys.</title>
        <authorList>
            <person name="Kobayashi H."/>
            <person name="Fujii-Muramatsu R."/>
            <person name="Takeishi K."/>
            <person name="Noda H."/>
        </authorList>
    </citation>
    <scope>NUCLEOTIDE SEQUENCE [LARGE SCALE GENOMIC DNA]</scope>
</reference>
<dbReference type="EMBL" id="AP012554">
    <property type="protein sequence ID" value="BAO00314.1"/>
    <property type="molecule type" value="Genomic_DNA"/>
</dbReference>
<feature type="transmembrane region" description="Helical" evidence="14">
    <location>
        <begin position="6"/>
        <end position="23"/>
    </location>
</feature>
<keyword evidence="9" id="KW-0131">Cell cycle</keyword>
<evidence type="ECO:0000256" key="4">
    <source>
        <dbReference type="ARBA" id="ARBA00022618"/>
    </source>
</evidence>
<feature type="coiled-coil region" evidence="13">
    <location>
        <begin position="24"/>
        <end position="51"/>
    </location>
</feature>
<dbReference type="eggNOG" id="COG3105">
    <property type="taxonomic scope" value="Bacteria"/>
</dbReference>
<keyword evidence="3" id="KW-0997">Cell inner membrane</keyword>
<keyword evidence="7 14" id="KW-1133">Transmembrane helix</keyword>
<dbReference type="PANTHER" id="PTHR39579:SF1">
    <property type="entry name" value="INNER MEMBRANE PROTEIN YHCB"/>
    <property type="match status" value="1"/>
</dbReference>
<dbReference type="PIRSF" id="PIRSF006318">
    <property type="entry name" value="YhcB"/>
    <property type="match status" value="1"/>
</dbReference>
<evidence type="ECO:0000313" key="16">
    <source>
        <dbReference type="Proteomes" id="UP000016900"/>
    </source>
</evidence>
<keyword evidence="8 14" id="KW-0472">Membrane</keyword>
<organism evidence="15 16">
    <name type="scientific">Candidatus Pantoea carbekii</name>
    <dbReference type="NCBI Taxonomy" id="1235990"/>
    <lineage>
        <taxon>Bacteria</taxon>
        <taxon>Pseudomonadati</taxon>
        <taxon>Pseudomonadota</taxon>
        <taxon>Gammaproteobacteria</taxon>
        <taxon>Enterobacterales</taxon>
        <taxon>Erwiniaceae</taxon>
        <taxon>Pantoea</taxon>
    </lineage>
</organism>
<evidence type="ECO:0000256" key="5">
    <source>
        <dbReference type="ARBA" id="ARBA00022692"/>
    </source>
</evidence>
<dbReference type="OrthoDB" id="6401511at2"/>
<evidence type="ECO:0000256" key="8">
    <source>
        <dbReference type="ARBA" id="ARBA00023136"/>
    </source>
</evidence>
<name>U3U7Q1_9GAMM</name>